<sequence>MKLLIKNGRVIDPGCKQDEIMDLLVENGRIVKKETQIKECEKELNVIDAKGCFVMPGFIDLHVHLREPGLEHKETIATGARAAARGGFTTICAMPNTKPVIDNVDRLRFVLNKSEQVAAVHVCQVGAVTVSQMGEELADIEGMVKAGAVAISEDGKSVMNVRLYEEAMSLAKELDIPVLAHCEDKNLVGAGVLNKGKKSEELRVDGISNLVEDIIVARDIMLAKETKVKLHLCHCSTKDSVLMVEEAKKKGILVTAEVCPHHFSLTEDDIVEGDTNYKMNPPLRTKEDVEALKLGLKNNIMDVIATDHAPHHKSEKALSMKDAPFGIVGLETAAALTITELVEKGYLTPMQMAEKLSFNPAKVIGLDKGTLEVGKTADITILNPDREWTVDTEEFASLGKNTPFAGKKLRGQIMATIVDGEVVYRHK</sequence>
<dbReference type="AlphaFoldDB" id="A0A318EQ77"/>
<evidence type="ECO:0000313" key="8">
    <source>
        <dbReference type="EMBL" id="PXV89072.1"/>
    </source>
</evidence>
<dbReference type="InterPro" id="IPR002195">
    <property type="entry name" value="Dihydroorotase_CS"/>
</dbReference>
<dbReference type="Gene3D" id="3.20.20.140">
    <property type="entry name" value="Metal-dependent hydrolases"/>
    <property type="match status" value="1"/>
</dbReference>
<evidence type="ECO:0000256" key="1">
    <source>
        <dbReference type="ARBA" id="ARBA00002368"/>
    </source>
</evidence>
<feature type="binding site" evidence="6">
    <location>
        <position position="96"/>
    </location>
    <ligand>
        <name>substrate</name>
    </ligand>
</feature>
<dbReference type="GO" id="GO:0004038">
    <property type="term" value="F:allantoinase activity"/>
    <property type="evidence" value="ECO:0007669"/>
    <property type="project" value="TreeGrafter"/>
</dbReference>
<evidence type="ECO:0000259" key="7">
    <source>
        <dbReference type="Pfam" id="PF01979"/>
    </source>
</evidence>
<dbReference type="Proteomes" id="UP000247523">
    <property type="component" value="Unassembled WGS sequence"/>
</dbReference>
<dbReference type="GO" id="GO:0006145">
    <property type="term" value="P:purine nucleobase catabolic process"/>
    <property type="evidence" value="ECO:0007669"/>
    <property type="project" value="TreeGrafter"/>
</dbReference>
<dbReference type="PANTHER" id="PTHR43668">
    <property type="entry name" value="ALLANTOINASE"/>
    <property type="match status" value="1"/>
</dbReference>
<feature type="binding site" evidence="6">
    <location>
        <position position="280"/>
    </location>
    <ligand>
        <name>substrate</name>
    </ligand>
</feature>
<keyword evidence="6" id="KW-0862">Zinc</keyword>
<keyword evidence="4 6" id="KW-0378">Hydrolase</keyword>
<dbReference type="NCBIfam" id="TIGR00857">
    <property type="entry name" value="pyrC_multi"/>
    <property type="match status" value="1"/>
</dbReference>
<dbReference type="EMBL" id="QICS01000007">
    <property type="protein sequence ID" value="PXV89072.1"/>
    <property type="molecule type" value="Genomic_DNA"/>
</dbReference>
<dbReference type="RefSeq" id="WP_110291267.1">
    <property type="nucleotide sequence ID" value="NZ_QICS01000007.1"/>
</dbReference>
<dbReference type="Gene3D" id="2.30.40.10">
    <property type="entry name" value="Urease, subunit C, domain 1"/>
    <property type="match status" value="1"/>
</dbReference>
<feature type="binding site" evidence="6">
    <location>
        <begin position="325"/>
        <end position="326"/>
    </location>
    <ligand>
        <name>substrate</name>
    </ligand>
</feature>
<dbReference type="InterPro" id="IPR004722">
    <property type="entry name" value="DHOase"/>
</dbReference>
<dbReference type="PROSITE" id="PS00482">
    <property type="entry name" value="DIHYDROOROTASE_1"/>
    <property type="match status" value="1"/>
</dbReference>
<comment type="cofactor">
    <cofactor evidence="6">
        <name>Zn(2+)</name>
        <dbReference type="ChEBI" id="CHEBI:29105"/>
    </cofactor>
    <text evidence="6">Binds 2 Zn(2+) ions per subunit.</text>
</comment>
<name>A0A318EQ77_9FIRM</name>
<evidence type="ECO:0000256" key="2">
    <source>
        <dbReference type="ARBA" id="ARBA00010286"/>
    </source>
</evidence>
<dbReference type="PROSITE" id="PS00483">
    <property type="entry name" value="DIHYDROOROTASE_2"/>
    <property type="match status" value="1"/>
</dbReference>
<feature type="domain" description="Amidohydrolase-related" evidence="7">
    <location>
        <begin position="53"/>
        <end position="423"/>
    </location>
</feature>
<feature type="binding site" evidence="6">
    <location>
        <position position="154"/>
    </location>
    <ligand>
        <name>Zn(2+)</name>
        <dbReference type="ChEBI" id="CHEBI:29105"/>
        <label>1</label>
    </ligand>
</feature>
<dbReference type="UniPathway" id="UPA00070">
    <property type="reaction ID" value="UER00117"/>
</dbReference>
<evidence type="ECO:0000256" key="3">
    <source>
        <dbReference type="ARBA" id="ARBA00022723"/>
    </source>
</evidence>
<dbReference type="Pfam" id="PF01979">
    <property type="entry name" value="Amidohydro_1"/>
    <property type="match status" value="1"/>
</dbReference>
<dbReference type="PANTHER" id="PTHR43668:SF2">
    <property type="entry name" value="ALLANTOINASE"/>
    <property type="match status" value="1"/>
</dbReference>
<feature type="binding site" evidence="6">
    <location>
        <position position="307"/>
    </location>
    <ligand>
        <name>Zn(2+)</name>
        <dbReference type="ChEBI" id="CHEBI:29105"/>
        <label>1</label>
    </ligand>
</feature>
<dbReference type="CDD" id="cd01317">
    <property type="entry name" value="DHOase_IIa"/>
    <property type="match status" value="1"/>
</dbReference>
<feature type="binding site" evidence="6">
    <location>
        <begin position="64"/>
        <end position="66"/>
    </location>
    <ligand>
        <name>substrate</name>
    </ligand>
</feature>
<evidence type="ECO:0000256" key="5">
    <source>
        <dbReference type="ARBA" id="ARBA00022975"/>
    </source>
</evidence>
<evidence type="ECO:0000256" key="6">
    <source>
        <dbReference type="HAMAP-Rule" id="MF_00220"/>
    </source>
</evidence>
<dbReference type="InterPro" id="IPR050138">
    <property type="entry name" value="DHOase/Allantoinase_Hydrolase"/>
</dbReference>
<feature type="binding site" evidence="6">
    <location>
        <position position="62"/>
    </location>
    <ligand>
        <name>Zn(2+)</name>
        <dbReference type="ChEBI" id="CHEBI:29105"/>
        <label>1</label>
    </ligand>
</feature>
<dbReference type="SUPFAM" id="SSF51338">
    <property type="entry name" value="Composite domain of metallo-dependent hydrolases"/>
    <property type="match status" value="1"/>
</dbReference>
<feature type="binding site" evidence="6">
    <location>
        <position position="154"/>
    </location>
    <ligand>
        <name>Zn(2+)</name>
        <dbReference type="ChEBI" id="CHEBI:29105"/>
        <label>2</label>
    </ligand>
</feature>
<evidence type="ECO:0000313" key="9">
    <source>
        <dbReference type="Proteomes" id="UP000247523"/>
    </source>
</evidence>
<organism evidence="8 9">
    <name type="scientific">Lachnotalea glycerini</name>
    <dbReference type="NCBI Taxonomy" id="1763509"/>
    <lineage>
        <taxon>Bacteria</taxon>
        <taxon>Bacillati</taxon>
        <taxon>Bacillota</taxon>
        <taxon>Clostridia</taxon>
        <taxon>Lachnospirales</taxon>
        <taxon>Lachnospiraceae</taxon>
        <taxon>Lachnotalea</taxon>
    </lineage>
</organism>
<proteinExistence type="inferred from homology"/>
<dbReference type="InterPro" id="IPR032466">
    <property type="entry name" value="Metal_Hydrolase"/>
</dbReference>
<feature type="active site" evidence="6">
    <location>
        <position position="307"/>
    </location>
</feature>
<gene>
    <name evidence="6" type="primary">pyrC</name>
    <name evidence="8" type="ORF">C8E03_10748</name>
</gene>
<feature type="binding site" evidence="6">
    <location>
        <position position="64"/>
    </location>
    <ligand>
        <name>Zn(2+)</name>
        <dbReference type="ChEBI" id="CHEBI:29105"/>
        <label>1</label>
    </ligand>
</feature>
<feature type="binding site" evidence="6">
    <location>
        <position position="234"/>
    </location>
    <ligand>
        <name>Zn(2+)</name>
        <dbReference type="ChEBI" id="CHEBI:29105"/>
        <label>2</label>
    </ligand>
</feature>
<comment type="caution">
    <text evidence="8">The sequence shown here is derived from an EMBL/GenBank/DDBJ whole genome shotgun (WGS) entry which is preliminary data.</text>
</comment>
<dbReference type="HAMAP" id="MF_00220_B">
    <property type="entry name" value="PyrC_classI_B"/>
    <property type="match status" value="1"/>
</dbReference>
<evidence type="ECO:0000256" key="4">
    <source>
        <dbReference type="ARBA" id="ARBA00022801"/>
    </source>
</evidence>
<comment type="pathway">
    <text evidence="6">Pyrimidine metabolism; UMP biosynthesis via de novo pathway; (S)-dihydroorotate from bicarbonate: step 3/3.</text>
</comment>
<dbReference type="EC" id="3.5.2.3" evidence="6"/>
<keyword evidence="5 6" id="KW-0665">Pyrimidine biosynthesis</keyword>
<comment type="function">
    <text evidence="1 6">Catalyzes the reversible cyclization of carbamoyl aspartate to dihydroorotate.</text>
</comment>
<feature type="binding site" evidence="6">
    <location>
        <position position="181"/>
    </location>
    <ligand>
        <name>Zn(2+)</name>
        <dbReference type="ChEBI" id="CHEBI:29105"/>
        <label>2</label>
    </ligand>
</feature>
<comment type="catalytic activity">
    <reaction evidence="6">
        <text>(S)-dihydroorotate + H2O = N-carbamoyl-L-aspartate + H(+)</text>
        <dbReference type="Rhea" id="RHEA:24296"/>
        <dbReference type="ChEBI" id="CHEBI:15377"/>
        <dbReference type="ChEBI" id="CHEBI:15378"/>
        <dbReference type="ChEBI" id="CHEBI:30864"/>
        <dbReference type="ChEBI" id="CHEBI:32814"/>
        <dbReference type="EC" id="3.5.2.3"/>
    </reaction>
</comment>
<dbReference type="InterPro" id="IPR006680">
    <property type="entry name" value="Amidohydro-rel"/>
</dbReference>
<dbReference type="GO" id="GO:0005737">
    <property type="term" value="C:cytoplasm"/>
    <property type="evidence" value="ECO:0007669"/>
    <property type="project" value="TreeGrafter"/>
</dbReference>
<dbReference type="GO" id="GO:0008270">
    <property type="term" value="F:zinc ion binding"/>
    <property type="evidence" value="ECO:0007669"/>
    <property type="project" value="UniProtKB-UniRule"/>
</dbReference>
<accession>A0A318EQ77</accession>
<keyword evidence="3 6" id="KW-0479">Metal-binding</keyword>
<comment type="similarity">
    <text evidence="2 6">Belongs to the metallo-dependent hydrolases superfamily. DHOase family. Class I DHOase subfamily.</text>
</comment>
<dbReference type="GO" id="GO:0044205">
    <property type="term" value="P:'de novo' UMP biosynthetic process"/>
    <property type="evidence" value="ECO:0007669"/>
    <property type="project" value="UniProtKB-UniRule"/>
</dbReference>
<protein>
    <recommendedName>
        <fullName evidence="6">Dihydroorotase</fullName>
        <shortName evidence="6">DHOase</shortName>
        <ecNumber evidence="6">3.5.2.3</ecNumber>
    </recommendedName>
</protein>
<dbReference type="GO" id="GO:0004151">
    <property type="term" value="F:dihydroorotase activity"/>
    <property type="evidence" value="ECO:0007669"/>
    <property type="project" value="UniProtKB-UniRule"/>
</dbReference>
<reference evidence="8 9" key="1">
    <citation type="submission" date="2018-05" db="EMBL/GenBank/DDBJ databases">
        <title>Genomic Encyclopedia of Type Strains, Phase IV (KMG-IV): sequencing the most valuable type-strain genomes for metagenomic binning, comparative biology and taxonomic classification.</title>
        <authorList>
            <person name="Goeker M."/>
        </authorList>
    </citation>
    <scope>NUCLEOTIDE SEQUENCE [LARGE SCALE GENOMIC DNA]</scope>
    <source>
        <strain evidence="8 9">DSM 28816</strain>
    </source>
</reference>
<dbReference type="SUPFAM" id="SSF51556">
    <property type="entry name" value="Metallo-dependent hydrolases"/>
    <property type="match status" value="1"/>
</dbReference>
<feature type="binding site" evidence="6">
    <location>
        <position position="311"/>
    </location>
    <ligand>
        <name>substrate</name>
    </ligand>
</feature>
<dbReference type="InterPro" id="IPR011059">
    <property type="entry name" value="Metal-dep_hydrolase_composite"/>
</dbReference>